<protein>
    <submittedName>
        <fullName evidence="1">Uncharacterized protein</fullName>
    </submittedName>
</protein>
<reference evidence="1" key="2">
    <citation type="journal article" date="2015" name="Data Brief">
        <title>Shoot transcriptome of the giant reed, Arundo donax.</title>
        <authorList>
            <person name="Barrero R.A."/>
            <person name="Guerrero F.D."/>
            <person name="Moolhuijzen P."/>
            <person name="Goolsby J.A."/>
            <person name="Tidwell J."/>
            <person name="Bellgard S.E."/>
            <person name="Bellgard M.I."/>
        </authorList>
    </citation>
    <scope>NUCLEOTIDE SEQUENCE</scope>
    <source>
        <tissue evidence="1">Shoot tissue taken approximately 20 cm above the soil surface</tissue>
    </source>
</reference>
<evidence type="ECO:0000313" key="1">
    <source>
        <dbReference type="EMBL" id="JAD34782.1"/>
    </source>
</evidence>
<sequence length="41" mass="5184">MEHEGKYLMLYLQRLEMATWKATRQQKSLYKWKIQRWPQKG</sequence>
<proteinExistence type="predicted"/>
<accession>A0A0A8ZIS6</accession>
<dbReference type="AlphaFoldDB" id="A0A0A8ZIS6"/>
<dbReference type="EMBL" id="GBRH01263113">
    <property type="protein sequence ID" value="JAD34782.1"/>
    <property type="molecule type" value="Transcribed_RNA"/>
</dbReference>
<reference evidence="1" key="1">
    <citation type="submission" date="2014-09" db="EMBL/GenBank/DDBJ databases">
        <authorList>
            <person name="Magalhaes I.L.F."/>
            <person name="Oliveira U."/>
            <person name="Santos F.R."/>
            <person name="Vidigal T.H.D.A."/>
            <person name="Brescovit A.D."/>
            <person name="Santos A.J."/>
        </authorList>
    </citation>
    <scope>NUCLEOTIDE SEQUENCE</scope>
    <source>
        <tissue evidence="1">Shoot tissue taken approximately 20 cm above the soil surface</tissue>
    </source>
</reference>
<name>A0A0A8ZIS6_ARUDO</name>
<organism evidence="1">
    <name type="scientific">Arundo donax</name>
    <name type="common">Giant reed</name>
    <name type="synonym">Donax arundinaceus</name>
    <dbReference type="NCBI Taxonomy" id="35708"/>
    <lineage>
        <taxon>Eukaryota</taxon>
        <taxon>Viridiplantae</taxon>
        <taxon>Streptophyta</taxon>
        <taxon>Embryophyta</taxon>
        <taxon>Tracheophyta</taxon>
        <taxon>Spermatophyta</taxon>
        <taxon>Magnoliopsida</taxon>
        <taxon>Liliopsida</taxon>
        <taxon>Poales</taxon>
        <taxon>Poaceae</taxon>
        <taxon>PACMAD clade</taxon>
        <taxon>Arundinoideae</taxon>
        <taxon>Arundineae</taxon>
        <taxon>Arundo</taxon>
    </lineage>
</organism>